<organism evidence="7 8">
    <name type="scientific">Pelotalea chapellei</name>
    <dbReference type="NCBI Taxonomy" id="44671"/>
    <lineage>
        <taxon>Bacteria</taxon>
        <taxon>Pseudomonadati</taxon>
        <taxon>Thermodesulfobacteriota</taxon>
        <taxon>Desulfuromonadia</taxon>
        <taxon>Geobacterales</taxon>
        <taxon>Geobacteraceae</taxon>
        <taxon>Pelotalea</taxon>
    </lineage>
</organism>
<feature type="transmembrane region" description="Helical" evidence="6">
    <location>
        <begin position="413"/>
        <end position="432"/>
    </location>
</feature>
<feature type="transmembrane region" description="Helical" evidence="6">
    <location>
        <begin position="169"/>
        <end position="187"/>
    </location>
</feature>
<feature type="transmembrane region" description="Helical" evidence="6">
    <location>
        <begin position="208"/>
        <end position="225"/>
    </location>
</feature>
<feature type="transmembrane region" description="Helical" evidence="6">
    <location>
        <begin position="378"/>
        <end position="401"/>
    </location>
</feature>
<sequence>MKAKALTSQMGVMLFTMIKGFVALKIMVQFGDHDYAMLAQFFVVSMFAVQFIAVNFDAPLVTSLVNRPQDHRLVFNGLAHLMLLNLLLLSVCAFLSPMTFSQWIWGEEAYLMVGLFLVYVLALSGNQLTLLCFQAERSFTAYSRLQIIQQLFQLFSLILGFWLKNILYVAMFAILFELLLWKAGWRYKTAISFTRAQLSQSRGWIRSNWSVAWPLFFSFIMIWGLNNYGRFLVIQQLDLKALASYAATFSIAILSGQLINPVCSIFFPYMSENGGRDENAIKSLLSGLTILLISTSSVGFVLTASTWILMKLVARADLFAGFAFVACVCAAQTAYGVARLANLSTVVRNKTMHGTAAFAAGLALSIVLGVWLGSYNGIIGIAASYCAGSIFAMSVIFYEVLPFIKKCCPQFSMPGFYLFVMLSIIMPFFTIFMDWSSLLRVAIIIPLFLSTYLFACFLILRNQSFFREIMKNIKFAGGRFA</sequence>
<proteinExistence type="predicted"/>
<feature type="transmembrane region" description="Helical" evidence="6">
    <location>
        <begin position="353"/>
        <end position="372"/>
    </location>
</feature>
<keyword evidence="8" id="KW-1185">Reference proteome</keyword>
<dbReference type="RefSeq" id="WP_214296328.1">
    <property type="nucleotide sequence ID" value="NZ_JAHDYS010000002.1"/>
</dbReference>
<dbReference type="EMBL" id="JAHDYS010000002">
    <property type="protein sequence ID" value="MBT1070610.1"/>
    <property type="molecule type" value="Genomic_DNA"/>
</dbReference>
<dbReference type="Proteomes" id="UP000784128">
    <property type="component" value="Unassembled WGS sequence"/>
</dbReference>
<evidence type="ECO:0000256" key="1">
    <source>
        <dbReference type="ARBA" id="ARBA00004651"/>
    </source>
</evidence>
<keyword evidence="4 6" id="KW-1133">Transmembrane helix</keyword>
<feature type="transmembrane region" description="Helical" evidence="6">
    <location>
        <begin position="12"/>
        <end position="31"/>
    </location>
</feature>
<comment type="subcellular location">
    <subcellularLocation>
        <location evidence="1">Cell membrane</location>
        <topology evidence="1">Multi-pass membrane protein</topology>
    </subcellularLocation>
</comment>
<feature type="transmembrane region" description="Helical" evidence="6">
    <location>
        <begin position="245"/>
        <end position="267"/>
    </location>
</feature>
<feature type="transmembrane region" description="Helical" evidence="6">
    <location>
        <begin position="438"/>
        <end position="460"/>
    </location>
</feature>
<gene>
    <name evidence="7" type="ORF">KJB30_02315</name>
</gene>
<feature type="transmembrane region" description="Helical" evidence="6">
    <location>
        <begin position="73"/>
        <end position="97"/>
    </location>
</feature>
<protein>
    <submittedName>
        <fullName evidence="7">Oligosaccharide flippase family protein</fullName>
    </submittedName>
</protein>
<comment type="caution">
    <text evidence="7">The sequence shown here is derived from an EMBL/GenBank/DDBJ whole genome shotgun (WGS) entry which is preliminary data.</text>
</comment>
<dbReference type="Pfam" id="PF01943">
    <property type="entry name" value="Polysacc_synt"/>
    <property type="match status" value="1"/>
</dbReference>
<keyword evidence="2" id="KW-1003">Cell membrane</keyword>
<dbReference type="PANTHER" id="PTHR30250:SF11">
    <property type="entry name" value="O-ANTIGEN TRANSPORTER-RELATED"/>
    <property type="match status" value="1"/>
</dbReference>
<evidence type="ECO:0000256" key="3">
    <source>
        <dbReference type="ARBA" id="ARBA00022692"/>
    </source>
</evidence>
<dbReference type="InterPro" id="IPR050833">
    <property type="entry name" value="Poly_Biosynth_Transport"/>
</dbReference>
<name>A0ABS5U4K5_9BACT</name>
<reference evidence="7 8" key="1">
    <citation type="submission" date="2021-05" db="EMBL/GenBank/DDBJ databases">
        <title>The draft genome of Geobacter chapellei DSM 13688.</title>
        <authorList>
            <person name="Xu Z."/>
            <person name="Masuda Y."/>
            <person name="Itoh H."/>
            <person name="Senoo K."/>
        </authorList>
    </citation>
    <scope>NUCLEOTIDE SEQUENCE [LARGE SCALE GENOMIC DNA]</scope>
    <source>
        <strain evidence="7 8">DSM 13688</strain>
    </source>
</reference>
<feature type="transmembrane region" description="Helical" evidence="6">
    <location>
        <begin position="109"/>
        <end position="133"/>
    </location>
</feature>
<evidence type="ECO:0000256" key="2">
    <source>
        <dbReference type="ARBA" id="ARBA00022475"/>
    </source>
</evidence>
<evidence type="ECO:0000313" key="7">
    <source>
        <dbReference type="EMBL" id="MBT1070610.1"/>
    </source>
</evidence>
<feature type="transmembrane region" description="Helical" evidence="6">
    <location>
        <begin position="37"/>
        <end position="61"/>
    </location>
</feature>
<evidence type="ECO:0000256" key="5">
    <source>
        <dbReference type="ARBA" id="ARBA00023136"/>
    </source>
</evidence>
<keyword evidence="3 6" id="KW-0812">Transmembrane</keyword>
<evidence type="ECO:0000256" key="4">
    <source>
        <dbReference type="ARBA" id="ARBA00022989"/>
    </source>
</evidence>
<dbReference type="PANTHER" id="PTHR30250">
    <property type="entry name" value="PST FAMILY PREDICTED COLANIC ACID TRANSPORTER"/>
    <property type="match status" value="1"/>
</dbReference>
<keyword evidence="5 6" id="KW-0472">Membrane</keyword>
<dbReference type="InterPro" id="IPR002797">
    <property type="entry name" value="Polysacc_synth"/>
</dbReference>
<feature type="transmembrane region" description="Helical" evidence="6">
    <location>
        <begin position="322"/>
        <end position="341"/>
    </location>
</feature>
<feature type="transmembrane region" description="Helical" evidence="6">
    <location>
        <begin position="288"/>
        <end position="310"/>
    </location>
</feature>
<evidence type="ECO:0000256" key="6">
    <source>
        <dbReference type="SAM" id="Phobius"/>
    </source>
</evidence>
<evidence type="ECO:0000313" key="8">
    <source>
        <dbReference type="Proteomes" id="UP000784128"/>
    </source>
</evidence>
<accession>A0ABS5U4K5</accession>